<evidence type="ECO:0000256" key="1">
    <source>
        <dbReference type="SAM" id="MobiDB-lite"/>
    </source>
</evidence>
<dbReference type="EMBL" id="PDCK01000042">
    <property type="protein sequence ID" value="PRQ39767.1"/>
    <property type="molecule type" value="Genomic_DNA"/>
</dbReference>
<dbReference type="AlphaFoldDB" id="A0A2P6R001"/>
<accession>A0A2P6R001</accession>
<feature type="region of interest" description="Disordered" evidence="1">
    <location>
        <begin position="1"/>
        <end position="23"/>
    </location>
</feature>
<name>A0A2P6R001_ROSCH</name>
<protein>
    <submittedName>
        <fullName evidence="2">Uncharacterized protein</fullName>
    </submittedName>
</protein>
<sequence length="95" mass="11045">MESNGKDEGMEEQQSLESSEIEKSKVGIMRALVEREDPSSKHQEMKLDPFLCLGCKRKGNRFLKEGKIRGKVIHPLFFHCIYYSQHIILLHKQLS</sequence>
<comment type="caution">
    <text evidence="2">The sequence shown here is derived from an EMBL/GenBank/DDBJ whole genome shotgun (WGS) entry which is preliminary data.</text>
</comment>
<keyword evidence="3" id="KW-1185">Reference proteome</keyword>
<dbReference type="Proteomes" id="UP000238479">
    <property type="component" value="Chromosome 4"/>
</dbReference>
<gene>
    <name evidence="2" type="ORF">RchiOBHm_Chr4g0428821</name>
</gene>
<reference evidence="2 3" key="1">
    <citation type="journal article" date="2018" name="Nat. Genet.">
        <title>The Rosa genome provides new insights in the design of modern roses.</title>
        <authorList>
            <person name="Bendahmane M."/>
        </authorList>
    </citation>
    <scope>NUCLEOTIDE SEQUENCE [LARGE SCALE GENOMIC DNA]</scope>
    <source>
        <strain evidence="3">cv. Old Blush</strain>
    </source>
</reference>
<proteinExistence type="predicted"/>
<dbReference type="Gramene" id="PRQ39767">
    <property type="protein sequence ID" value="PRQ39767"/>
    <property type="gene ID" value="RchiOBHm_Chr4g0428821"/>
</dbReference>
<organism evidence="2 3">
    <name type="scientific">Rosa chinensis</name>
    <name type="common">China rose</name>
    <dbReference type="NCBI Taxonomy" id="74649"/>
    <lineage>
        <taxon>Eukaryota</taxon>
        <taxon>Viridiplantae</taxon>
        <taxon>Streptophyta</taxon>
        <taxon>Embryophyta</taxon>
        <taxon>Tracheophyta</taxon>
        <taxon>Spermatophyta</taxon>
        <taxon>Magnoliopsida</taxon>
        <taxon>eudicotyledons</taxon>
        <taxon>Gunneridae</taxon>
        <taxon>Pentapetalae</taxon>
        <taxon>rosids</taxon>
        <taxon>fabids</taxon>
        <taxon>Rosales</taxon>
        <taxon>Rosaceae</taxon>
        <taxon>Rosoideae</taxon>
        <taxon>Rosoideae incertae sedis</taxon>
        <taxon>Rosa</taxon>
    </lineage>
</organism>
<evidence type="ECO:0000313" key="2">
    <source>
        <dbReference type="EMBL" id="PRQ39767.1"/>
    </source>
</evidence>
<evidence type="ECO:0000313" key="3">
    <source>
        <dbReference type="Proteomes" id="UP000238479"/>
    </source>
</evidence>